<protein>
    <submittedName>
        <fullName evidence="3">Uncharacterized protein</fullName>
    </submittedName>
</protein>
<dbReference type="AlphaFoldDB" id="A0A565AT36"/>
<accession>A0A565AT36</accession>
<dbReference type="Proteomes" id="UP000489600">
    <property type="component" value="Unassembled WGS sequence"/>
</dbReference>
<evidence type="ECO:0000313" key="3">
    <source>
        <dbReference type="EMBL" id="VVA92250.1"/>
    </source>
</evidence>
<evidence type="ECO:0000256" key="1">
    <source>
        <dbReference type="SAM" id="MobiDB-lite"/>
    </source>
</evidence>
<evidence type="ECO:0000313" key="4">
    <source>
        <dbReference type="Proteomes" id="UP000489600"/>
    </source>
</evidence>
<dbReference type="EMBL" id="CABITT030000001">
    <property type="protein sequence ID" value="VVA92250.1"/>
    <property type="molecule type" value="Genomic_DNA"/>
</dbReference>
<feature type="region of interest" description="Disordered" evidence="1">
    <location>
        <begin position="32"/>
        <end position="51"/>
    </location>
</feature>
<reference evidence="3 4" key="1">
    <citation type="submission" date="2019-07" db="EMBL/GenBank/DDBJ databases">
        <authorList>
            <person name="Dittberner H."/>
        </authorList>
    </citation>
    <scope>NUCLEOTIDE SEQUENCE [LARGE SCALE GENOMIC DNA]</scope>
</reference>
<organism evidence="3 4">
    <name type="scientific">Arabis nemorensis</name>
    <dbReference type="NCBI Taxonomy" id="586526"/>
    <lineage>
        <taxon>Eukaryota</taxon>
        <taxon>Viridiplantae</taxon>
        <taxon>Streptophyta</taxon>
        <taxon>Embryophyta</taxon>
        <taxon>Tracheophyta</taxon>
        <taxon>Spermatophyta</taxon>
        <taxon>Magnoliopsida</taxon>
        <taxon>eudicotyledons</taxon>
        <taxon>Gunneridae</taxon>
        <taxon>Pentapetalae</taxon>
        <taxon>rosids</taxon>
        <taxon>malvids</taxon>
        <taxon>Brassicales</taxon>
        <taxon>Brassicaceae</taxon>
        <taxon>Arabideae</taxon>
        <taxon>Arabis</taxon>
    </lineage>
</organism>
<sequence length="143" mass="14349">MILHALPVGLDDGDHVELAAASLGLRNFSGSNSETPGLSGLSAKRVASGPTTMESSAPAQCALALALVEPITVLVERVTDVVIPVSGDASEGGEYVPSASVDAEISEQVPVEAVTDEAAEQVPAEDAINEAAVLDGTEVVATA</sequence>
<evidence type="ECO:0000313" key="2">
    <source>
        <dbReference type="EMBL" id="VVA92248.1"/>
    </source>
</evidence>
<gene>
    <name evidence="2" type="ORF">ANE_LOCUS2693</name>
    <name evidence="3" type="ORF">ANE_LOCUS2695</name>
</gene>
<dbReference type="EMBL" id="CABITT030000001">
    <property type="protein sequence ID" value="VVA92248.1"/>
    <property type="molecule type" value="Genomic_DNA"/>
</dbReference>
<keyword evidence="4" id="KW-1185">Reference proteome</keyword>
<name>A0A565AT36_9BRAS</name>
<proteinExistence type="predicted"/>